<dbReference type="AlphaFoldDB" id="A0A4Q0T404"/>
<protein>
    <submittedName>
        <fullName evidence="1">Uncharacterized protein</fullName>
    </submittedName>
</protein>
<proteinExistence type="predicted"/>
<evidence type="ECO:0000313" key="1">
    <source>
        <dbReference type="EMBL" id="RXH57652.1"/>
    </source>
</evidence>
<organism evidence="1 2">
    <name type="scientific">Granulicella sibirica</name>
    <dbReference type="NCBI Taxonomy" id="2479048"/>
    <lineage>
        <taxon>Bacteria</taxon>
        <taxon>Pseudomonadati</taxon>
        <taxon>Acidobacteriota</taxon>
        <taxon>Terriglobia</taxon>
        <taxon>Terriglobales</taxon>
        <taxon>Acidobacteriaceae</taxon>
        <taxon>Granulicella</taxon>
    </lineage>
</organism>
<name>A0A4Q0T404_9BACT</name>
<dbReference type="EMBL" id="RDSM01000001">
    <property type="protein sequence ID" value="RXH57652.1"/>
    <property type="molecule type" value="Genomic_DNA"/>
</dbReference>
<gene>
    <name evidence="1" type="ORF">GRAN_0962</name>
</gene>
<reference evidence="2" key="2">
    <citation type="submission" date="2019-02" db="EMBL/GenBank/DDBJ databases">
        <title>Granulicella sibirica sp. nov., a psychrotolerant acidobacterium isolated from an organic soil layer in forested tundra, West Siberia.</title>
        <authorList>
            <person name="Oshkin I.Y."/>
            <person name="Kulichevskaya I.S."/>
            <person name="Rijpstra W.I.C."/>
            <person name="Sinninghe Damste J.S."/>
            <person name="Rakitin A.L."/>
            <person name="Ravin N.V."/>
            <person name="Dedysh S.N."/>
        </authorList>
    </citation>
    <scope>NUCLEOTIDE SEQUENCE [LARGE SCALE GENOMIC DNA]</scope>
    <source>
        <strain evidence="2">AF10</strain>
    </source>
</reference>
<dbReference type="Proteomes" id="UP000289437">
    <property type="component" value="Unassembled WGS sequence"/>
</dbReference>
<evidence type="ECO:0000313" key="2">
    <source>
        <dbReference type="Proteomes" id="UP000289437"/>
    </source>
</evidence>
<sequence>MEATKLEGSFQTPDHKVRLGAAKLAAELLGVMRIDPAAPSAPEVIINIPPGLANSGRWNLRD</sequence>
<accession>A0A4Q0T404</accession>
<keyword evidence="2" id="KW-1185">Reference proteome</keyword>
<comment type="caution">
    <text evidence="1">The sequence shown here is derived from an EMBL/GenBank/DDBJ whole genome shotgun (WGS) entry which is preliminary data.</text>
</comment>
<reference evidence="1 2" key="1">
    <citation type="submission" date="2018-11" db="EMBL/GenBank/DDBJ databases">
        <authorList>
            <person name="Mardanov A.V."/>
            <person name="Ravin N.V."/>
            <person name="Dedysh S.N."/>
        </authorList>
    </citation>
    <scope>NUCLEOTIDE SEQUENCE [LARGE SCALE GENOMIC DNA]</scope>
    <source>
        <strain evidence="1 2">AF10</strain>
    </source>
</reference>